<dbReference type="PANTHER" id="PTHR37835">
    <property type="entry name" value="ALPHA-CLOSTRIPAIN"/>
    <property type="match status" value="1"/>
</dbReference>
<dbReference type="Pfam" id="PF03415">
    <property type="entry name" value="Peptidase_C11"/>
    <property type="match status" value="1"/>
</dbReference>
<organism evidence="1 2">
    <name type="scientific">Thermatribacter velox</name>
    <dbReference type="NCBI Taxonomy" id="3039681"/>
    <lineage>
        <taxon>Bacteria</taxon>
        <taxon>Pseudomonadati</taxon>
        <taxon>Atribacterota</taxon>
        <taxon>Atribacteria</taxon>
        <taxon>Atribacterales</taxon>
        <taxon>Thermatribacteraceae</taxon>
        <taxon>Thermatribacter</taxon>
    </lineage>
</organism>
<dbReference type="Proteomes" id="UP001461341">
    <property type="component" value="Chromosome"/>
</dbReference>
<dbReference type="RefSeq" id="WP_369018346.1">
    <property type="nucleotide sequence ID" value="NZ_CP121689.1"/>
</dbReference>
<evidence type="ECO:0000313" key="2">
    <source>
        <dbReference type="Proteomes" id="UP001461341"/>
    </source>
</evidence>
<gene>
    <name evidence="1" type="ORF">QBE54_00200</name>
</gene>
<name>A0ABZ2YEN4_9BACT</name>
<protein>
    <submittedName>
        <fullName evidence="1">Clostripain-related cysteine peptidase</fullName>
    </submittedName>
</protein>
<dbReference type="EMBL" id="CP121689">
    <property type="protein sequence ID" value="WZL76188.1"/>
    <property type="molecule type" value="Genomic_DNA"/>
</dbReference>
<accession>A0ABZ2YEN4</accession>
<dbReference type="PROSITE" id="PS51257">
    <property type="entry name" value="PROKAR_LIPOPROTEIN"/>
    <property type="match status" value="1"/>
</dbReference>
<proteinExistence type="predicted"/>
<dbReference type="InterPro" id="IPR005077">
    <property type="entry name" value="Peptidase_C11"/>
</dbReference>
<reference evidence="1 2" key="1">
    <citation type="submission" date="2023-03" db="EMBL/GenBank/DDBJ databases">
        <title>Novel Species.</title>
        <authorList>
            <person name="Ma S."/>
        </authorList>
    </citation>
    <scope>NUCLEOTIDE SEQUENCE [LARGE SCALE GENOMIC DNA]</scope>
    <source>
        <strain evidence="1 2">B11</strain>
    </source>
</reference>
<evidence type="ECO:0000313" key="1">
    <source>
        <dbReference type="EMBL" id="WZL76188.1"/>
    </source>
</evidence>
<dbReference type="PANTHER" id="PTHR37835:SF1">
    <property type="entry name" value="ALPHA-CLOSTRIPAIN"/>
    <property type="match status" value="1"/>
</dbReference>
<dbReference type="Gene3D" id="3.40.50.11970">
    <property type="match status" value="1"/>
</dbReference>
<keyword evidence="2" id="KW-1185">Reference proteome</keyword>
<sequence length="387" mass="42202">MKKRFLFLVVVLSIVFLISGCLNVGIIPTSGGSKSIQWTVMVFLNGDNDLEQAAWADLASMESVGSSNRVKVVVQFDQARGGTARYLVNQGGSTLLENLGEANMGDGNTLVDFVRFCAENYPAEHYALIIWNHGYGFKGNSKDISFDETSGGDALTIPELASALRQAKIYTGGKIDLLGMDACLMALVEVAYELRDGAQLLVASQESEPLEGWNYPVFLQALNSNPSMSASNLARSIVDSYISSYWVQSITLSAVDLTKVSALAQAVDELASAILSDSLTPPFIYLALGDSAQYFDDYDYVDLAHLALLLSGDPRIGNSIVKSAASQVYNLVQDTVLYSRTSGSGVSNAYGLSIYFPYKQYLSKYESLAFARSTQWDECLRFLMSYR</sequence>